<dbReference type="EMBL" id="CAJVPV010001441">
    <property type="protein sequence ID" value="CAG8497493.1"/>
    <property type="molecule type" value="Genomic_DNA"/>
</dbReference>
<proteinExistence type="predicted"/>
<evidence type="ECO:0000313" key="1">
    <source>
        <dbReference type="EMBL" id="CAG8497493.1"/>
    </source>
</evidence>
<organism evidence="1 2">
    <name type="scientific">Acaulospora morrowiae</name>
    <dbReference type="NCBI Taxonomy" id="94023"/>
    <lineage>
        <taxon>Eukaryota</taxon>
        <taxon>Fungi</taxon>
        <taxon>Fungi incertae sedis</taxon>
        <taxon>Mucoromycota</taxon>
        <taxon>Glomeromycotina</taxon>
        <taxon>Glomeromycetes</taxon>
        <taxon>Diversisporales</taxon>
        <taxon>Acaulosporaceae</taxon>
        <taxon>Acaulospora</taxon>
    </lineage>
</organism>
<keyword evidence="2" id="KW-1185">Reference proteome</keyword>
<comment type="caution">
    <text evidence="1">The sequence shown here is derived from an EMBL/GenBank/DDBJ whole genome shotgun (WGS) entry which is preliminary data.</text>
</comment>
<sequence>MSGRYIMFIFGKFVGSNLRELFNSKSAFMVPDDLYHCGQR</sequence>
<protein>
    <submittedName>
        <fullName evidence="1">5019_t:CDS:1</fullName>
    </submittedName>
</protein>
<dbReference type="AlphaFoldDB" id="A0A9N8ZJ44"/>
<name>A0A9N8ZJ44_9GLOM</name>
<accession>A0A9N8ZJ44</accession>
<evidence type="ECO:0000313" key="2">
    <source>
        <dbReference type="Proteomes" id="UP000789342"/>
    </source>
</evidence>
<reference evidence="1" key="1">
    <citation type="submission" date="2021-06" db="EMBL/GenBank/DDBJ databases">
        <authorList>
            <person name="Kallberg Y."/>
            <person name="Tangrot J."/>
            <person name="Rosling A."/>
        </authorList>
    </citation>
    <scope>NUCLEOTIDE SEQUENCE</scope>
    <source>
        <strain evidence="1">CL551</strain>
    </source>
</reference>
<dbReference type="Proteomes" id="UP000789342">
    <property type="component" value="Unassembled WGS sequence"/>
</dbReference>
<gene>
    <name evidence="1" type="ORF">AMORRO_LOCUS3086</name>
</gene>